<sequence length="477" mass="52917">MGQQDGTRAVVLGGSIAGLFAARVLADAYDEVHIVDRDKLVGVKGVRRFCPQSHQANGLLARGVQVMEELFPGLTQEMLDYGVPTGDLSGSCRWYARGNRLKQQHAGLQTLGVVRPLFEWFIRERVQQLPNVVFIEEHDILGLTTTADKSRVTGARVQKRGTDTATVIDADLVIDATGRGSRTPVWLEELGYEKPFEERKKIDLGYVTQHFRLRPGANGFVNDVAINQIANADVPRGNVFFLVEDGKVELTTYGILGDHPPTDYDGLMAWLKSLPAKDVYETLSYADPVDKAMPFKFPTTLRRHYHKLRRFPEGLLVTGDAVTTFNPVYAQGMSVAALCALVLRQHLHSGAAPVPQDYFRDQALDAIDQAWEMTNQIDLSLPGVKGERTFKIRMGNWFLKRVQIAATRDADITAAYFKVAGLIEKPESMMKPGFALKVLWKSLFGPSKESREPFVFEVAPGVQPAYGESAEQLPKAA</sequence>
<dbReference type="Pfam" id="PF01494">
    <property type="entry name" value="FAD_binding_3"/>
    <property type="match status" value="1"/>
</dbReference>
<dbReference type="OrthoDB" id="9790035at2"/>
<keyword evidence="3" id="KW-1185">Reference proteome</keyword>
<dbReference type="STRING" id="504798.SAMN05421871_101265"/>
<dbReference type="InterPro" id="IPR036188">
    <property type="entry name" value="FAD/NAD-bd_sf"/>
</dbReference>
<dbReference type="GO" id="GO:0071949">
    <property type="term" value="F:FAD binding"/>
    <property type="evidence" value="ECO:0007669"/>
    <property type="project" value="InterPro"/>
</dbReference>
<dbReference type="InterPro" id="IPR002938">
    <property type="entry name" value="FAD-bd"/>
</dbReference>
<dbReference type="PANTHER" id="PTHR43422:SF3">
    <property type="entry name" value="THIAMINE THIAZOLE SYNTHASE"/>
    <property type="match status" value="1"/>
</dbReference>
<feature type="domain" description="FAD-binding" evidence="1">
    <location>
        <begin position="7"/>
        <end position="183"/>
    </location>
</feature>
<dbReference type="RefSeq" id="WP_091371332.1">
    <property type="nucleotide sequence ID" value="NZ_FNDV01000001.1"/>
</dbReference>
<dbReference type="AlphaFoldDB" id="A0A1H0HAI2"/>
<dbReference type="Proteomes" id="UP000199651">
    <property type="component" value="Unassembled WGS sequence"/>
</dbReference>
<dbReference type="SUPFAM" id="SSF51905">
    <property type="entry name" value="FAD/NAD(P)-binding domain"/>
    <property type="match status" value="1"/>
</dbReference>
<evidence type="ECO:0000313" key="2">
    <source>
        <dbReference type="EMBL" id="SDO16175.1"/>
    </source>
</evidence>
<name>A0A1H0HAI2_9PSEU</name>
<evidence type="ECO:0000313" key="3">
    <source>
        <dbReference type="Proteomes" id="UP000199651"/>
    </source>
</evidence>
<evidence type="ECO:0000259" key="1">
    <source>
        <dbReference type="Pfam" id="PF01494"/>
    </source>
</evidence>
<dbReference type="EMBL" id="FNJB01000002">
    <property type="protein sequence ID" value="SDO16175.1"/>
    <property type="molecule type" value="Genomic_DNA"/>
</dbReference>
<proteinExistence type="predicted"/>
<organism evidence="2 3">
    <name type="scientific">Actinokineospora alba</name>
    <dbReference type="NCBI Taxonomy" id="504798"/>
    <lineage>
        <taxon>Bacteria</taxon>
        <taxon>Bacillati</taxon>
        <taxon>Actinomycetota</taxon>
        <taxon>Actinomycetes</taxon>
        <taxon>Pseudonocardiales</taxon>
        <taxon>Pseudonocardiaceae</taxon>
        <taxon>Actinokineospora</taxon>
    </lineage>
</organism>
<dbReference type="PANTHER" id="PTHR43422">
    <property type="entry name" value="THIAMINE THIAZOLE SYNTHASE"/>
    <property type="match status" value="1"/>
</dbReference>
<reference evidence="3" key="1">
    <citation type="submission" date="2016-10" db="EMBL/GenBank/DDBJ databases">
        <authorList>
            <person name="Varghese N."/>
            <person name="Submissions S."/>
        </authorList>
    </citation>
    <scope>NUCLEOTIDE SEQUENCE [LARGE SCALE GENOMIC DNA]</scope>
    <source>
        <strain evidence="3">IBRC-M 10655</strain>
    </source>
</reference>
<dbReference type="Gene3D" id="3.50.50.60">
    <property type="entry name" value="FAD/NAD(P)-binding domain"/>
    <property type="match status" value="1"/>
</dbReference>
<accession>A0A1H0HAI2</accession>
<protein>
    <submittedName>
        <fullName evidence="2">2-polyprenyl-6-methoxyphenol hydroxylase</fullName>
    </submittedName>
</protein>
<gene>
    <name evidence="2" type="ORF">SAMN05192558_10238</name>
</gene>